<dbReference type="Pfam" id="PF13727">
    <property type="entry name" value="CoA_binding_3"/>
    <property type="match status" value="1"/>
</dbReference>
<dbReference type="Gene3D" id="3.40.50.720">
    <property type="entry name" value="NAD(P)-binding Rossmann-like Domain"/>
    <property type="match status" value="1"/>
</dbReference>
<dbReference type="PANTHER" id="PTHR30576">
    <property type="entry name" value="COLANIC BIOSYNTHESIS UDP-GLUCOSE LIPID CARRIER TRANSFERASE"/>
    <property type="match status" value="1"/>
</dbReference>
<dbReference type="InterPro" id="IPR017475">
    <property type="entry name" value="EPS_sugar_tfrase"/>
</dbReference>
<evidence type="ECO:0000256" key="5">
    <source>
        <dbReference type="ARBA" id="ARBA00022989"/>
    </source>
</evidence>
<evidence type="ECO:0000256" key="1">
    <source>
        <dbReference type="ARBA" id="ARBA00004141"/>
    </source>
</evidence>
<sequence length="469" mass="53575">MAQGRIRQYDAKINAISRLIDSGIILLTFLALFDIFNATWDVLYIWSLLFAIVLFNFFAESQDAYRSWRGTALREEVSAVMFSWFTSVFILVMIDIFFIHSGSYLDSFVFLWFLLTPIELISWHAIVRTSLAILRARGVNTRNVAIVGETTLGKRLERAFNEMDWSGFRLVGYYDDRSQKRVETEPNLVVTHKKVGDFNQLIEDCKAGKVDTVYITLAMSAEHRIRHITELLADSTASVYLVPDLFTFNLLNSRWVDYQGITAISVYETPFAGIDSMLKRLEDIILSFVILMIIAIPMLIIAAGIKFTSKGPVFFKQTRYGVDGEKIKVWKFRTMTVTEDGDTVTQAQKNDSRITPFGGFLRRTSLDELPQFFNSLGGSMSIVGPRPHAVAHNEQYRAQIQGYMLRHKVKPGITGLAQINGFRGETDTLDKMQGRVHYDLKYIQNWSLLLDIEIIFLTIFKGFVGKNAY</sequence>
<proteinExistence type="inferred from homology"/>
<comment type="subcellular location">
    <subcellularLocation>
        <location evidence="1">Membrane</location>
        <topology evidence="1">Multi-pass membrane protein</topology>
    </subcellularLocation>
</comment>
<evidence type="ECO:0000256" key="6">
    <source>
        <dbReference type="ARBA" id="ARBA00023136"/>
    </source>
</evidence>
<dbReference type="GO" id="GO:0009242">
    <property type="term" value="P:colanic acid biosynthetic process"/>
    <property type="evidence" value="ECO:0007669"/>
    <property type="project" value="TreeGrafter"/>
</dbReference>
<feature type="transmembrane region" description="Helical" evidence="7">
    <location>
        <begin position="284"/>
        <end position="305"/>
    </location>
</feature>
<evidence type="ECO:0000313" key="9">
    <source>
        <dbReference type="EMBL" id="SFK20486.1"/>
    </source>
</evidence>
<name>A0A1I3XNB9_9GAMM</name>
<evidence type="ECO:0000259" key="8">
    <source>
        <dbReference type="Pfam" id="PF02397"/>
    </source>
</evidence>
<dbReference type="NCBIfam" id="TIGR03025">
    <property type="entry name" value="EPS_sugtrans"/>
    <property type="match status" value="1"/>
</dbReference>
<evidence type="ECO:0000256" key="2">
    <source>
        <dbReference type="ARBA" id="ARBA00006464"/>
    </source>
</evidence>
<dbReference type="GO" id="GO:0016020">
    <property type="term" value="C:membrane"/>
    <property type="evidence" value="ECO:0007669"/>
    <property type="project" value="UniProtKB-SubCell"/>
</dbReference>
<dbReference type="Pfam" id="PF02397">
    <property type="entry name" value="Bac_transf"/>
    <property type="match status" value="1"/>
</dbReference>
<dbReference type="PANTHER" id="PTHR30576:SF21">
    <property type="entry name" value="UDP-GLUCOSE:UNDECAPRENYL-PHOSPHATE GLUCOSE-1-PHOSPHATE TRANSFERASE"/>
    <property type="match status" value="1"/>
</dbReference>
<dbReference type="OrthoDB" id="9808602at2"/>
<reference evidence="10" key="1">
    <citation type="submission" date="2016-10" db="EMBL/GenBank/DDBJ databases">
        <authorList>
            <person name="Varghese N."/>
            <person name="Submissions S."/>
        </authorList>
    </citation>
    <scope>NUCLEOTIDE SEQUENCE [LARGE SCALE GENOMIC DNA]</scope>
    <source>
        <strain evidence="10">DSM 11578</strain>
    </source>
</reference>
<dbReference type="AlphaFoldDB" id="A0A1I3XNB9"/>
<feature type="transmembrane region" description="Helical" evidence="7">
    <location>
        <begin position="80"/>
        <end position="101"/>
    </location>
</feature>
<dbReference type="InterPro" id="IPR036291">
    <property type="entry name" value="NAD(P)-bd_dom_sf"/>
</dbReference>
<feature type="domain" description="Bacterial sugar transferase" evidence="8">
    <location>
        <begin position="279"/>
        <end position="462"/>
    </location>
</feature>
<keyword evidence="6 7" id="KW-0472">Membrane</keyword>
<dbReference type="GO" id="GO:0089702">
    <property type="term" value="F:undecaprenyl-phosphate glucose phosphotransferase activity"/>
    <property type="evidence" value="ECO:0007669"/>
    <property type="project" value="TreeGrafter"/>
</dbReference>
<feature type="transmembrane region" description="Helical" evidence="7">
    <location>
        <begin position="15"/>
        <end position="36"/>
    </location>
</feature>
<dbReference type="SUPFAM" id="SSF51735">
    <property type="entry name" value="NAD(P)-binding Rossmann-fold domains"/>
    <property type="match status" value="1"/>
</dbReference>
<keyword evidence="5 7" id="KW-1133">Transmembrane helix</keyword>
<dbReference type="InterPro" id="IPR003362">
    <property type="entry name" value="Bact_transf"/>
</dbReference>
<dbReference type="Proteomes" id="UP000198924">
    <property type="component" value="Unassembled WGS sequence"/>
</dbReference>
<accession>A0A1I3XNB9</accession>
<dbReference type="NCBIfam" id="TIGR03023">
    <property type="entry name" value="WcaJ_sugtrans"/>
    <property type="match status" value="1"/>
</dbReference>
<keyword evidence="10" id="KW-1185">Reference proteome</keyword>
<evidence type="ECO:0000313" key="10">
    <source>
        <dbReference type="Proteomes" id="UP000198924"/>
    </source>
</evidence>
<comment type="similarity">
    <text evidence="2">Belongs to the bacterial sugar transferase family.</text>
</comment>
<feature type="transmembrane region" description="Helical" evidence="7">
    <location>
        <begin position="42"/>
        <end position="59"/>
    </location>
</feature>
<keyword evidence="4 7" id="KW-0812">Transmembrane</keyword>
<keyword evidence="3 9" id="KW-0808">Transferase</keyword>
<evidence type="ECO:0000256" key="4">
    <source>
        <dbReference type="ARBA" id="ARBA00022692"/>
    </source>
</evidence>
<dbReference type="STRING" id="45496.SAMN04488079_106142"/>
<gene>
    <name evidence="9" type="ORF">SAMN04488079_106142</name>
</gene>
<protein>
    <submittedName>
        <fullName evidence="9">Putative colanic acid biosysnthesis UDP-glucose lipid carrier transferase</fullName>
    </submittedName>
</protein>
<feature type="transmembrane region" description="Helical" evidence="7">
    <location>
        <begin position="107"/>
        <end position="127"/>
    </location>
</feature>
<evidence type="ECO:0000256" key="7">
    <source>
        <dbReference type="SAM" id="Phobius"/>
    </source>
</evidence>
<evidence type="ECO:0000256" key="3">
    <source>
        <dbReference type="ARBA" id="ARBA00022679"/>
    </source>
</evidence>
<dbReference type="RefSeq" id="WP_091712712.1">
    <property type="nucleotide sequence ID" value="NZ_FOSH01000006.1"/>
</dbReference>
<dbReference type="EMBL" id="FOSH01000006">
    <property type="protein sequence ID" value="SFK20486.1"/>
    <property type="molecule type" value="Genomic_DNA"/>
</dbReference>
<dbReference type="InterPro" id="IPR017473">
    <property type="entry name" value="Undecaprenyl-P_gluc_Ptfrase"/>
</dbReference>
<organism evidence="9 10">
    <name type="scientific">Methylophaga sulfidovorans</name>
    <dbReference type="NCBI Taxonomy" id="45496"/>
    <lineage>
        <taxon>Bacteria</taxon>
        <taxon>Pseudomonadati</taxon>
        <taxon>Pseudomonadota</taxon>
        <taxon>Gammaproteobacteria</taxon>
        <taxon>Thiotrichales</taxon>
        <taxon>Piscirickettsiaceae</taxon>
        <taxon>Methylophaga</taxon>
    </lineage>
</organism>